<feature type="transmembrane region" description="Helical" evidence="5">
    <location>
        <begin position="7"/>
        <end position="28"/>
    </location>
</feature>
<accession>A0ABT8ZHI9</accession>
<comment type="subcellular location">
    <subcellularLocation>
        <location evidence="5">Cell membrane</location>
        <topology evidence="5">Multi-pass membrane protein</topology>
    </subcellularLocation>
    <subcellularLocation>
        <location evidence="1">Membrane</location>
        <topology evidence="1">Multi-pass membrane protein</topology>
    </subcellularLocation>
</comment>
<reference evidence="6" key="1">
    <citation type="submission" date="2023-07" db="EMBL/GenBank/DDBJ databases">
        <title>Bacterial whole genome sequence for Sphingobium sp. HBC34.</title>
        <authorList>
            <person name="Le V."/>
            <person name="Ko S.-R."/>
            <person name="Ahn C.-Y."/>
            <person name="Oh H.-M."/>
        </authorList>
    </citation>
    <scope>NUCLEOTIDE SEQUENCE</scope>
    <source>
        <strain evidence="6">HBC34</strain>
    </source>
</reference>
<comment type="similarity">
    <text evidence="5">Belongs to the 4-toluene sulfonate uptake permease (TSUP) (TC 2.A.102) family.</text>
</comment>
<organism evidence="6 7">
    <name type="scientific">Sphingobium cyanobacteriorum</name>
    <dbReference type="NCBI Taxonomy" id="3063954"/>
    <lineage>
        <taxon>Bacteria</taxon>
        <taxon>Pseudomonadati</taxon>
        <taxon>Pseudomonadota</taxon>
        <taxon>Alphaproteobacteria</taxon>
        <taxon>Sphingomonadales</taxon>
        <taxon>Sphingomonadaceae</taxon>
        <taxon>Sphingobium</taxon>
    </lineage>
</organism>
<evidence type="ECO:0000313" key="6">
    <source>
        <dbReference type="EMBL" id="MDO7833997.1"/>
    </source>
</evidence>
<protein>
    <recommendedName>
        <fullName evidence="5">Probable membrane transporter protein</fullName>
    </recommendedName>
</protein>
<dbReference type="Proteomes" id="UP001176471">
    <property type="component" value="Unassembled WGS sequence"/>
</dbReference>
<dbReference type="InterPro" id="IPR002781">
    <property type="entry name" value="TM_pro_TauE-like"/>
</dbReference>
<feature type="transmembrane region" description="Helical" evidence="5">
    <location>
        <begin position="216"/>
        <end position="236"/>
    </location>
</feature>
<gene>
    <name evidence="6" type="ORF">Q4610_02970</name>
</gene>
<name>A0ABT8ZHI9_9SPHN</name>
<evidence type="ECO:0000256" key="3">
    <source>
        <dbReference type="ARBA" id="ARBA00022989"/>
    </source>
</evidence>
<dbReference type="Pfam" id="PF01925">
    <property type="entry name" value="TauE"/>
    <property type="match status" value="1"/>
</dbReference>
<keyword evidence="2 5" id="KW-0812">Transmembrane</keyword>
<dbReference type="RefSeq" id="WP_304534510.1">
    <property type="nucleotide sequence ID" value="NZ_JAUQOM010000001.1"/>
</dbReference>
<feature type="transmembrane region" description="Helical" evidence="5">
    <location>
        <begin position="192"/>
        <end position="209"/>
    </location>
</feature>
<sequence>MTGSIDFFHAIAGFLVGTLVGLTGVGGGSLMTPLLVLIFGVSAKTAVGTDLLFAAITKIAGSAIHGSRETVDWTIVRRMAMGSVPAALLTLAVLGWIGDVGKSTEHVILLSLASLLALTSVAVIGRKWLFRHAHDFDAVRSRGTVIGGTVVLGAMIGVAVSISSVGAGAIGVTVLLFLYPRLQMARIVGSDIAHAVPLALIAGTGHWIMGDVNGVLLTNLLIGSIPGVVIGSYLSSRAPDRLLQPLLAAVLALSSWQLFVKARAPDPVKVEAPVKAARP</sequence>
<dbReference type="EMBL" id="JAUQOM010000001">
    <property type="protein sequence ID" value="MDO7833997.1"/>
    <property type="molecule type" value="Genomic_DNA"/>
</dbReference>
<evidence type="ECO:0000256" key="5">
    <source>
        <dbReference type="RuleBase" id="RU363041"/>
    </source>
</evidence>
<evidence type="ECO:0000256" key="1">
    <source>
        <dbReference type="ARBA" id="ARBA00004141"/>
    </source>
</evidence>
<evidence type="ECO:0000313" key="7">
    <source>
        <dbReference type="Proteomes" id="UP001176471"/>
    </source>
</evidence>
<proteinExistence type="inferred from homology"/>
<evidence type="ECO:0000256" key="4">
    <source>
        <dbReference type="ARBA" id="ARBA00023136"/>
    </source>
</evidence>
<keyword evidence="3 5" id="KW-1133">Transmembrane helix</keyword>
<feature type="transmembrane region" description="Helical" evidence="5">
    <location>
        <begin position="34"/>
        <end position="57"/>
    </location>
</feature>
<dbReference type="PANTHER" id="PTHR43701:SF2">
    <property type="entry name" value="MEMBRANE TRANSPORTER PROTEIN YJNA-RELATED"/>
    <property type="match status" value="1"/>
</dbReference>
<keyword evidence="7" id="KW-1185">Reference proteome</keyword>
<feature type="transmembrane region" description="Helical" evidence="5">
    <location>
        <begin position="150"/>
        <end position="180"/>
    </location>
</feature>
<comment type="caution">
    <text evidence="6">The sequence shown here is derived from an EMBL/GenBank/DDBJ whole genome shotgun (WGS) entry which is preliminary data.</text>
</comment>
<evidence type="ECO:0000256" key="2">
    <source>
        <dbReference type="ARBA" id="ARBA00022692"/>
    </source>
</evidence>
<feature type="transmembrane region" description="Helical" evidence="5">
    <location>
        <begin position="109"/>
        <end position="129"/>
    </location>
</feature>
<dbReference type="PANTHER" id="PTHR43701">
    <property type="entry name" value="MEMBRANE TRANSPORTER PROTEIN MJ0441-RELATED"/>
    <property type="match status" value="1"/>
</dbReference>
<dbReference type="InterPro" id="IPR051598">
    <property type="entry name" value="TSUP/Inactive_protease-like"/>
</dbReference>
<keyword evidence="4 5" id="KW-0472">Membrane</keyword>
<keyword evidence="5" id="KW-1003">Cell membrane</keyword>
<feature type="transmembrane region" description="Helical" evidence="5">
    <location>
        <begin position="78"/>
        <end position="97"/>
    </location>
</feature>